<dbReference type="Pfam" id="PF01061">
    <property type="entry name" value="ABC2_membrane"/>
    <property type="match status" value="1"/>
</dbReference>
<evidence type="ECO:0000256" key="2">
    <source>
        <dbReference type="ARBA" id="ARBA00022448"/>
    </source>
</evidence>
<organism evidence="8 9">
    <name type="scientific">Oryza glaberrima</name>
    <name type="common">African rice</name>
    <dbReference type="NCBI Taxonomy" id="4538"/>
    <lineage>
        <taxon>Eukaryota</taxon>
        <taxon>Viridiplantae</taxon>
        <taxon>Streptophyta</taxon>
        <taxon>Embryophyta</taxon>
        <taxon>Tracheophyta</taxon>
        <taxon>Spermatophyta</taxon>
        <taxon>Magnoliopsida</taxon>
        <taxon>Liliopsida</taxon>
        <taxon>Poales</taxon>
        <taxon>Poaceae</taxon>
        <taxon>BOP clade</taxon>
        <taxon>Oryzoideae</taxon>
        <taxon>Oryzeae</taxon>
        <taxon>Oryzinae</taxon>
        <taxon>Oryza</taxon>
    </lineage>
</organism>
<dbReference type="Proteomes" id="UP000007306">
    <property type="component" value="Chromosome 9"/>
</dbReference>
<sequence length="128" mass="14824">MVGYEWTCAKFLWYLFFMFFTLSCFTFYGMMVVGLTPNNAMSAVVSTAFYNIWNLSSRFLIPRIVCIPAFLKYLIVHCSWLNYLTSTDFSNMAPFTTKNSSMVEVVLLDVPCCLDTQWIAYITVWGCK</sequence>
<reference evidence="8 9" key="2">
    <citation type="submission" date="2018-04" db="EMBL/GenBank/DDBJ databases">
        <title>OglaRS2 (Oryza glaberrima Reference Sequence Version 2).</title>
        <authorList>
            <person name="Zhang J."/>
            <person name="Kudrna D."/>
            <person name="Lee S."/>
            <person name="Talag J."/>
            <person name="Rajasekar S."/>
            <person name="Wing R.A."/>
        </authorList>
    </citation>
    <scope>NUCLEOTIDE SEQUENCE [LARGE SCALE GENOMIC DNA]</scope>
    <source>
        <strain evidence="8 9">cv. IRGC 96717</strain>
    </source>
</reference>
<feature type="transmembrane region" description="Helical" evidence="6">
    <location>
        <begin position="12"/>
        <end position="35"/>
    </location>
</feature>
<evidence type="ECO:0000256" key="5">
    <source>
        <dbReference type="ARBA" id="ARBA00023136"/>
    </source>
</evidence>
<keyword evidence="4 6" id="KW-1133">Transmembrane helix</keyword>
<evidence type="ECO:0000256" key="1">
    <source>
        <dbReference type="ARBA" id="ARBA00004141"/>
    </source>
</evidence>
<feature type="transmembrane region" description="Helical" evidence="6">
    <location>
        <begin position="55"/>
        <end position="75"/>
    </location>
</feature>
<dbReference type="GO" id="GO:0140359">
    <property type="term" value="F:ABC-type transporter activity"/>
    <property type="evidence" value="ECO:0007669"/>
    <property type="project" value="InterPro"/>
</dbReference>
<proteinExistence type="predicted"/>
<feature type="domain" description="ABC-2 type transporter transmembrane" evidence="7">
    <location>
        <begin position="1"/>
        <end position="86"/>
    </location>
</feature>
<name>I1QN05_ORYGL</name>
<evidence type="ECO:0000259" key="7">
    <source>
        <dbReference type="Pfam" id="PF01061"/>
    </source>
</evidence>
<keyword evidence="5 6" id="KW-0472">Membrane</keyword>
<dbReference type="STRING" id="4538.I1QN05"/>
<dbReference type="AlphaFoldDB" id="I1QN05"/>
<accession>I1QN05</accession>
<protein>
    <recommendedName>
        <fullName evidence="7">ABC-2 type transporter transmembrane domain-containing protein</fullName>
    </recommendedName>
</protein>
<keyword evidence="9" id="KW-1185">Reference proteome</keyword>
<reference evidence="8" key="1">
    <citation type="submission" date="2015-06" db="UniProtKB">
        <authorList>
            <consortium name="EnsemblPlants"/>
        </authorList>
    </citation>
    <scope>IDENTIFICATION</scope>
</reference>
<dbReference type="eggNOG" id="KOG0065">
    <property type="taxonomic scope" value="Eukaryota"/>
</dbReference>
<comment type="subcellular location">
    <subcellularLocation>
        <location evidence="1">Membrane</location>
        <topology evidence="1">Multi-pass membrane protein</topology>
    </subcellularLocation>
</comment>
<dbReference type="HOGENOM" id="CLU_1963052_0_0_1"/>
<keyword evidence="2" id="KW-0813">Transport</keyword>
<evidence type="ECO:0000256" key="4">
    <source>
        <dbReference type="ARBA" id="ARBA00022989"/>
    </source>
</evidence>
<dbReference type="PANTHER" id="PTHR19241">
    <property type="entry name" value="ATP-BINDING CASSETTE TRANSPORTER"/>
    <property type="match status" value="1"/>
</dbReference>
<dbReference type="Gramene" id="ORGLA09G0043400.1">
    <property type="protein sequence ID" value="ORGLA09G0043400.1"/>
    <property type="gene ID" value="ORGLA09G0043400"/>
</dbReference>
<dbReference type="EnsemblPlants" id="ORGLA09G0043400.1">
    <property type="protein sequence ID" value="ORGLA09G0043400.1"/>
    <property type="gene ID" value="ORGLA09G0043400"/>
</dbReference>
<dbReference type="GO" id="GO:0005886">
    <property type="term" value="C:plasma membrane"/>
    <property type="evidence" value="ECO:0007669"/>
    <property type="project" value="UniProtKB-ARBA"/>
</dbReference>
<keyword evidence="3 6" id="KW-0812">Transmembrane</keyword>
<evidence type="ECO:0000256" key="6">
    <source>
        <dbReference type="SAM" id="Phobius"/>
    </source>
</evidence>
<dbReference type="InterPro" id="IPR013525">
    <property type="entry name" value="ABC2_TM"/>
</dbReference>
<evidence type="ECO:0000313" key="8">
    <source>
        <dbReference type="EnsemblPlants" id="ORGLA09G0043400.1"/>
    </source>
</evidence>
<evidence type="ECO:0000313" key="9">
    <source>
        <dbReference type="Proteomes" id="UP000007306"/>
    </source>
</evidence>
<evidence type="ECO:0000256" key="3">
    <source>
        <dbReference type="ARBA" id="ARBA00022692"/>
    </source>
</evidence>